<comment type="caution">
    <text evidence="2">The sequence shown here is derived from an EMBL/GenBank/DDBJ whole genome shotgun (WGS) entry which is preliminary data.</text>
</comment>
<evidence type="ECO:0000313" key="2">
    <source>
        <dbReference type="EMBL" id="CAL4097295.1"/>
    </source>
</evidence>
<protein>
    <submittedName>
        <fullName evidence="2">Uncharacterized protein</fullName>
    </submittedName>
</protein>
<dbReference type="EMBL" id="CAXKWB010010231">
    <property type="protein sequence ID" value="CAL4097295.1"/>
    <property type="molecule type" value="Genomic_DNA"/>
</dbReference>
<feature type="region of interest" description="Disordered" evidence="1">
    <location>
        <begin position="427"/>
        <end position="451"/>
    </location>
</feature>
<feature type="compositionally biased region" description="Basic and acidic residues" evidence="1">
    <location>
        <begin position="88"/>
        <end position="98"/>
    </location>
</feature>
<sequence>SNNSSNVSPIEKIAARIKTDPTDVSSKTVSIENSSSNNSNVTLNEEVAVRIKTEPNDSSSEIVSIQNISNNSSNISPHEEIIARIKTEPKDLSSETKSKQNSSNNNSNILPNEFIAARIKSEPKDSSSDQVSIQNSSNNNSNEMLNEDMDARIKLEPKDSSSETVSQQNSSNNNSDVSPNADKIARIKTVSIQNSSNNNSTVSPNEEIVSRIKTEPKDSLTETVSIQNSSNNYCNVLLNKEVDPRIKTEPKKNLSEMVVIQNLPNNINSISSLSPSIISNMTSSKDPGNSLDKSPNMLNNVISEAMTEPGSINNRYNSESAINELTIRIKEEPEDLDLYPESVGMQNNIESDLMPDSLHNTSNQKHVNEVITGIKIEPGDSTSSVDNAELSRKEINSVGTSNIKVESVDSVSISNLEQNLMSIKSDPGEASFKTVTNTEKQPKTGSSKGADAIHERLSMHESQSEIKQESIELNKVEESANNQLCNAVEINKDVKSLLITNSDDTAEVKKENITNLNSCNEVEVKNFFCNILNGIVIGDTDSDYDIVKNYNADLVPLSCNKFALIANIEDQKRSTTVGEKRYVIVNGTAIQCSKIDVPMKIQFDGIYSKKGSDLKVIIMWTGIKPKSFNKTGLLNEYDEIIEYWDVEGKYRGDFDKNVNIYTHLNEFDLNLQSKTFDNKFLNSNSFIIPYNVSVNLYLIKKTQHNSEPIWTISWLILDLTKMQSKTTVIQQLGSEKVCRPLTIPDELHSYKNNMKCDSLDKHEASAEGNSSSNIFSDRTKASCSKKDNVSVEPTSSTLYCLRAKCKFIVTDTSREPHIYLKNWQGCLVPQKKCGSLICYMVKMTVVGKYYTSYIDCNDSYIKDGTFIKCCESQIGGGILVQFDAFYHSNEERYVILAMWVGEKKHFVNTLSSHPTWIDSSATYCLGKRSTEYYLDLPTTLEKTHKVQLTEFKDSLGEKMDAPMRNVLPVQVYLNNRIKNEDDEFCAIIIVEKSIIESHTYELKQGENGINDNNKGKRIFKHKKGSIKTITRKKGIVKIQMNVSYLPQVASFTFEMLYVNGFQVTSFIPKDSIEEYLKKNKYLDSPWNCTVEQKGGADSKLITVELMWLGKKPVNHPAFQICTQQRQRK</sequence>
<gene>
    <name evidence="2" type="ORF">MNOR_LOCUS15957</name>
</gene>
<dbReference type="AlphaFoldDB" id="A0AAV2QRJ8"/>
<dbReference type="Proteomes" id="UP001497623">
    <property type="component" value="Unassembled WGS sequence"/>
</dbReference>
<organism evidence="2 3">
    <name type="scientific">Meganyctiphanes norvegica</name>
    <name type="common">Northern krill</name>
    <name type="synonym">Thysanopoda norvegica</name>
    <dbReference type="NCBI Taxonomy" id="48144"/>
    <lineage>
        <taxon>Eukaryota</taxon>
        <taxon>Metazoa</taxon>
        <taxon>Ecdysozoa</taxon>
        <taxon>Arthropoda</taxon>
        <taxon>Crustacea</taxon>
        <taxon>Multicrustacea</taxon>
        <taxon>Malacostraca</taxon>
        <taxon>Eumalacostraca</taxon>
        <taxon>Eucarida</taxon>
        <taxon>Euphausiacea</taxon>
        <taxon>Euphausiidae</taxon>
        <taxon>Meganyctiphanes</taxon>
    </lineage>
</organism>
<feature type="region of interest" description="Disordered" evidence="1">
    <location>
        <begin position="20"/>
        <end position="40"/>
    </location>
</feature>
<evidence type="ECO:0000313" key="3">
    <source>
        <dbReference type="Proteomes" id="UP001497623"/>
    </source>
</evidence>
<accession>A0AAV2QRJ8</accession>
<evidence type="ECO:0000256" key="1">
    <source>
        <dbReference type="SAM" id="MobiDB-lite"/>
    </source>
</evidence>
<feature type="compositionally biased region" description="Low complexity" evidence="1">
    <location>
        <begin position="128"/>
        <end position="142"/>
    </location>
</feature>
<feature type="compositionally biased region" description="Polar residues" evidence="1">
    <location>
        <begin position="22"/>
        <end position="32"/>
    </location>
</feature>
<feature type="region of interest" description="Disordered" evidence="1">
    <location>
        <begin position="88"/>
        <end position="144"/>
    </location>
</feature>
<feature type="region of interest" description="Disordered" evidence="1">
    <location>
        <begin position="157"/>
        <end position="180"/>
    </location>
</feature>
<keyword evidence="3" id="KW-1185">Reference proteome</keyword>
<proteinExistence type="predicted"/>
<reference evidence="2 3" key="1">
    <citation type="submission" date="2024-05" db="EMBL/GenBank/DDBJ databases">
        <authorList>
            <person name="Wallberg A."/>
        </authorList>
    </citation>
    <scope>NUCLEOTIDE SEQUENCE [LARGE SCALE GENOMIC DNA]</scope>
</reference>
<feature type="compositionally biased region" description="Low complexity" evidence="1">
    <location>
        <begin position="162"/>
        <end position="178"/>
    </location>
</feature>
<feature type="non-terminal residue" evidence="2">
    <location>
        <position position="1128"/>
    </location>
</feature>
<name>A0AAV2QRJ8_MEGNR</name>
<feature type="compositionally biased region" description="Polar residues" evidence="1">
    <location>
        <begin position="433"/>
        <end position="447"/>
    </location>
</feature>
<feature type="non-terminal residue" evidence="2">
    <location>
        <position position="1"/>
    </location>
</feature>